<feature type="domain" description="CLASP N-terminal" evidence="8">
    <location>
        <begin position="300"/>
        <end position="524"/>
    </location>
</feature>
<dbReference type="Proteomes" id="UP000019375">
    <property type="component" value="Unassembled WGS sequence"/>
</dbReference>
<name>A0A8J2XAM8_ZYGB2</name>
<evidence type="ECO:0000256" key="7">
    <source>
        <dbReference type="SAM" id="MobiDB-lite"/>
    </source>
</evidence>
<dbReference type="GO" id="GO:0005876">
    <property type="term" value="C:spindle microtubule"/>
    <property type="evidence" value="ECO:0007669"/>
    <property type="project" value="TreeGrafter"/>
</dbReference>
<dbReference type="Pfam" id="PF12348">
    <property type="entry name" value="CLASP_N"/>
    <property type="match status" value="1"/>
</dbReference>
<dbReference type="SUPFAM" id="SSF48371">
    <property type="entry name" value="ARM repeat"/>
    <property type="match status" value="1"/>
</dbReference>
<evidence type="ECO:0000256" key="6">
    <source>
        <dbReference type="ARBA" id="ARBA00022776"/>
    </source>
</evidence>
<accession>A0A8J2XAM8</accession>
<evidence type="ECO:0000256" key="4">
    <source>
        <dbReference type="ARBA" id="ARBA00022618"/>
    </source>
</evidence>
<feature type="region of interest" description="Disordered" evidence="7">
    <location>
        <begin position="1110"/>
        <end position="1129"/>
    </location>
</feature>
<dbReference type="InterPro" id="IPR016024">
    <property type="entry name" value="ARM-type_fold"/>
</dbReference>
<dbReference type="PANTHER" id="PTHR21567">
    <property type="entry name" value="CLASP"/>
    <property type="match status" value="1"/>
</dbReference>
<dbReference type="GO" id="GO:0051301">
    <property type="term" value="P:cell division"/>
    <property type="evidence" value="ECO:0007669"/>
    <property type="project" value="UniProtKB-KW"/>
</dbReference>
<keyword evidence="6" id="KW-0131">Cell cycle</keyword>
<keyword evidence="5" id="KW-0493">Microtubule</keyword>
<reference evidence="10" key="1">
    <citation type="journal article" date="2013" name="Genome Announc.">
        <title>Genome sequence of the food spoilage yeast Zygosaccharomyces bailii CLIB 213(T).</title>
        <authorList>
            <person name="Galeote V."/>
            <person name="Bigey F."/>
            <person name="Devillers H."/>
            <person name="Neuveglise C."/>
            <person name="Dequin S."/>
        </authorList>
    </citation>
    <scope>NUCLEOTIDE SEQUENCE [LARGE SCALE GENOMIC DNA]</scope>
    <source>
        <strain evidence="10">CLIB 213 / ATCC 58445 / CBS 680 / CCRC 21525 / NBRC 1098 / NCYC 1416 / NRRL Y-2227</strain>
    </source>
</reference>
<dbReference type="PANTHER" id="PTHR21567:SF9">
    <property type="entry name" value="CLIP-ASSOCIATING PROTEIN"/>
    <property type="match status" value="1"/>
</dbReference>
<keyword evidence="10" id="KW-1185">Reference proteome</keyword>
<protein>
    <recommendedName>
        <fullName evidence="3">Protein STU1</fullName>
    </recommendedName>
</protein>
<feature type="compositionally biased region" description="Polar residues" evidence="7">
    <location>
        <begin position="594"/>
        <end position="604"/>
    </location>
</feature>
<evidence type="ECO:0000256" key="5">
    <source>
        <dbReference type="ARBA" id="ARBA00022701"/>
    </source>
</evidence>
<organism evidence="9 10">
    <name type="scientific">Zygosaccharomyces bailii (strain CLIB 213 / ATCC 58445 / CBS 680 / BCRC 21525 / NBRC 1098 / NCYC 1416 / NRRL Y-2227)</name>
    <dbReference type="NCBI Taxonomy" id="1333698"/>
    <lineage>
        <taxon>Eukaryota</taxon>
        <taxon>Fungi</taxon>
        <taxon>Dikarya</taxon>
        <taxon>Ascomycota</taxon>
        <taxon>Saccharomycotina</taxon>
        <taxon>Saccharomycetes</taxon>
        <taxon>Saccharomycetales</taxon>
        <taxon>Saccharomycetaceae</taxon>
        <taxon>Zygosaccharomyces</taxon>
    </lineage>
</organism>
<proteinExistence type="inferred from homology"/>
<evidence type="ECO:0000313" key="10">
    <source>
        <dbReference type="Proteomes" id="UP000019375"/>
    </source>
</evidence>
<keyword evidence="6" id="KW-0498">Mitosis</keyword>
<dbReference type="EMBL" id="HG316465">
    <property type="protein sequence ID" value="CDF91557.1"/>
    <property type="molecule type" value="Genomic_DNA"/>
</dbReference>
<evidence type="ECO:0000256" key="2">
    <source>
        <dbReference type="ARBA" id="ARBA00009549"/>
    </source>
</evidence>
<feature type="compositionally biased region" description="Polar residues" evidence="7">
    <location>
        <begin position="1087"/>
        <end position="1097"/>
    </location>
</feature>
<dbReference type="Gene3D" id="1.25.10.10">
    <property type="entry name" value="Leucine-rich Repeat Variant"/>
    <property type="match status" value="1"/>
</dbReference>
<evidence type="ECO:0000313" key="9">
    <source>
        <dbReference type="EMBL" id="CDF91557.1"/>
    </source>
</evidence>
<dbReference type="GO" id="GO:0008017">
    <property type="term" value="F:microtubule binding"/>
    <property type="evidence" value="ECO:0007669"/>
    <property type="project" value="TreeGrafter"/>
</dbReference>
<sequence>MPDTFAVGFPLYEQLSQSGDNDPVLLLTQFKGHVKKELVDVPSIPNYFKGLLYVLDKPEFSNLPRISTLAHSSLSYLVKRVAMQSPAYFEDLNAIRNLVAHLFMLGKESNIQLEARSFWVSSSRALEAIYLIQPVALQNCLEELLKDNDAQLRKLLLVMQELLQISQKVEGDHSREAIFQRFVPLLVHILNQKEYEESEVASLVCDILIKNNTEKNQLQDIAERIGQPHNKVLFQKAAAVVISDGTRPSSFPDPPLLNTQSELQCIYDEFQVFTNHYSCSNVVQARELSEESMEYVQSLLETLLVPFQSLKETEQNWKMRQANLIEMRGLVQNKFVMEHQLEFLSCCRELHLMECVGRAALSLRTTLSTTACLAMKDFIQKFSLNLDSVLLEQMFESLRALLFSSKKISSTNAFNCLVIMLTSIDFHNKLFQNCFMLINQKSTLPKNCSAILLRIFIIKFHNTSKLESSIIYIEEWLKKGITDAQTSVREAMRKTFWYYYKCYPNSAKKFLNSQLSLQLKKAVELSIPHHLHIDYQPIVSNSTISSLSSSLSSSRRTSFGTKNFPSYAKPTQSSNAFLQRVANARSTSEYVLRENNVNTHVNNSSKRKISAPPQFAKRSLTTPTHSDIHHHTSGPTDQSPAKILLSSQGDDSNSTFLEQHNEPTENSVQIDLTDDISRNHSNSLIKKYVGYKVGDGKGNLETMYQYLESSSLIKIKDGLQLLQNTLLMDSSQVADSRGTLDFERLTPLVRHLTIKVPQELKPLLSIPKFCQSIPLTYLIEIFAINHLDFADELLETLSLETSLRTVCEIIAYLDSGDKNQENESSPTVSLHYMKYKQFIFNFCFKLVQKFLNNKSHDVAECHEALGECIEKLAQICGQEYDETLYYDTIHQVYVSNTPLFVEKIRHVPLVSTKLKICNELEARDKEGNFHREVIVSRQSLDGLDGDRFTDAYKEEVVDEGKFMEMTMVNPFNQMRAASGGSVVHHDHTLSKTVAEADNPSNKSDEEYDDINQKGLSEITKVVSIYQPAENVSKPDVSRKMIEEQDVEMSGVLQETSVNLSEIFGTSQEHETTVKFSKHPPNIINPATRPSSCELTDSASRDEDHDLARNVSIERDKSPVTPLTEHQSKELSNGINSIDIGKKHEVTVSREKKSICNLSAEILANAIKENDNNGDPNTIEFNLLELVPSDSLIYHEISQAVITTNDFQDFNQLFLHMRKAITRIESKSFTMKHLNYVIGSLILGIRQENMRHWLELENGYNELLDLSEKLFHSTDETQMVPVNLACKTIVLIESLVLTNNYLQNVTPISSSVFKKIWEDVILMLSKLPEYSSEIYCLLQELRDLLVFLDFFTKADVNRILRGLASEVNDATLGIKETFLMETLSIILSKSRIPLQKRLIFDIISVIQSYLEAKKTEWRYFSCKVLSQVLQHSEPFDNDNTGINQLFNGLSSGRQNILRRFSSR</sequence>
<evidence type="ECO:0000256" key="1">
    <source>
        <dbReference type="ARBA" id="ARBA00004186"/>
    </source>
</evidence>
<dbReference type="GO" id="GO:0060172">
    <property type="term" value="P:astral microtubule depolymerization"/>
    <property type="evidence" value="ECO:0007669"/>
    <property type="project" value="TreeGrafter"/>
</dbReference>
<dbReference type="OrthoDB" id="46159at2759"/>
<comment type="subcellular location">
    <subcellularLocation>
        <location evidence="1">Cytoplasm</location>
        <location evidence="1">Cytoskeleton</location>
        <location evidence="1">Spindle</location>
    </subcellularLocation>
</comment>
<feature type="region of interest" description="Disordered" evidence="7">
    <location>
        <begin position="1078"/>
        <end position="1103"/>
    </location>
</feature>
<keyword evidence="4" id="KW-0132">Cell division</keyword>
<feature type="compositionally biased region" description="Polar residues" evidence="7">
    <location>
        <begin position="633"/>
        <end position="668"/>
    </location>
</feature>
<comment type="similarity">
    <text evidence="2">Belongs to the CLASP family.</text>
</comment>
<evidence type="ECO:0000256" key="3">
    <source>
        <dbReference type="ARBA" id="ARBA00016012"/>
    </source>
</evidence>
<dbReference type="InterPro" id="IPR024395">
    <property type="entry name" value="CLASP_N_dom"/>
</dbReference>
<feature type="region of interest" description="Disordered" evidence="7">
    <location>
        <begin position="594"/>
        <end position="668"/>
    </location>
</feature>
<dbReference type="GO" id="GO:1990023">
    <property type="term" value="C:mitotic spindle midzone"/>
    <property type="evidence" value="ECO:0007669"/>
    <property type="project" value="TreeGrafter"/>
</dbReference>
<dbReference type="GO" id="GO:0005881">
    <property type="term" value="C:cytoplasmic microtubule"/>
    <property type="evidence" value="ECO:0007669"/>
    <property type="project" value="TreeGrafter"/>
</dbReference>
<dbReference type="GO" id="GO:0005815">
    <property type="term" value="C:microtubule organizing center"/>
    <property type="evidence" value="ECO:0007669"/>
    <property type="project" value="TreeGrafter"/>
</dbReference>
<dbReference type="InterPro" id="IPR011989">
    <property type="entry name" value="ARM-like"/>
</dbReference>
<dbReference type="GO" id="GO:0090307">
    <property type="term" value="P:mitotic spindle assembly"/>
    <property type="evidence" value="ECO:0007669"/>
    <property type="project" value="TreeGrafter"/>
</dbReference>
<evidence type="ECO:0000259" key="8">
    <source>
        <dbReference type="Pfam" id="PF12348"/>
    </source>
</evidence>
<gene>
    <name evidence="9" type="ORF">BN860_01640g</name>
</gene>